<dbReference type="AlphaFoldDB" id="A0A835KT24"/>
<keyword evidence="3" id="KW-1185">Reference proteome</keyword>
<name>A0A835KT24_9POAL</name>
<evidence type="ECO:0000256" key="1">
    <source>
        <dbReference type="SAM" id="SignalP"/>
    </source>
</evidence>
<organism evidence="2 3">
    <name type="scientific">Digitaria exilis</name>
    <dbReference type="NCBI Taxonomy" id="1010633"/>
    <lineage>
        <taxon>Eukaryota</taxon>
        <taxon>Viridiplantae</taxon>
        <taxon>Streptophyta</taxon>
        <taxon>Embryophyta</taxon>
        <taxon>Tracheophyta</taxon>
        <taxon>Spermatophyta</taxon>
        <taxon>Magnoliopsida</taxon>
        <taxon>Liliopsida</taxon>
        <taxon>Poales</taxon>
        <taxon>Poaceae</taxon>
        <taxon>PACMAD clade</taxon>
        <taxon>Panicoideae</taxon>
        <taxon>Panicodae</taxon>
        <taxon>Paniceae</taxon>
        <taxon>Anthephorinae</taxon>
        <taxon>Digitaria</taxon>
    </lineage>
</organism>
<accession>A0A835KT24</accession>
<evidence type="ECO:0000313" key="3">
    <source>
        <dbReference type="Proteomes" id="UP000636709"/>
    </source>
</evidence>
<keyword evidence="1" id="KW-0732">Signal</keyword>
<comment type="caution">
    <text evidence="2">The sequence shown here is derived from an EMBL/GenBank/DDBJ whole genome shotgun (WGS) entry which is preliminary data.</text>
</comment>
<protein>
    <recommendedName>
        <fullName evidence="4">Secreted protein</fullName>
    </recommendedName>
</protein>
<feature type="chain" id="PRO_5032360066" description="Secreted protein" evidence="1">
    <location>
        <begin position="29"/>
        <end position="163"/>
    </location>
</feature>
<sequence length="163" mass="17062">MAGLWWGTRLLTKIGSWVLPATIALSCAASSRVLPVVSAASATPFPACAGSGGECTWATPVVLGETLSFCGFSGLSCCDAAADAALRDHFVAMNISDPVCAAAVKATTCAVRSSIYTPLFACVQCVRVVRRPLGRTLALFSLNLKYRAMGAARPGGYLWFEYS</sequence>
<dbReference type="Proteomes" id="UP000636709">
    <property type="component" value="Unassembled WGS sequence"/>
</dbReference>
<evidence type="ECO:0000313" key="2">
    <source>
        <dbReference type="EMBL" id="KAF8776408.1"/>
    </source>
</evidence>
<proteinExistence type="predicted"/>
<gene>
    <name evidence="2" type="ORF">HU200_003527</name>
</gene>
<reference evidence="2" key="1">
    <citation type="submission" date="2020-07" db="EMBL/GenBank/DDBJ databases">
        <title>Genome sequence and genetic diversity analysis of an under-domesticated orphan crop, white fonio (Digitaria exilis).</title>
        <authorList>
            <person name="Bennetzen J.L."/>
            <person name="Chen S."/>
            <person name="Ma X."/>
            <person name="Wang X."/>
            <person name="Yssel A.E.J."/>
            <person name="Chaluvadi S.R."/>
            <person name="Johnson M."/>
            <person name="Gangashetty P."/>
            <person name="Hamidou F."/>
            <person name="Sanogo M.D."/>
            <person name="Zwaenepoel A."/>
            <person name="Wallace J."/>
            <person name="Van De Peer Y."/>
            <person name="Van Deynze A."/>
        </authorList>
    </citation>
    <scope>NUCLEOTIDE SEQUENCE</scope>
    <source>
        <tissue evidence="2">Leaves</tissue>
    </source>
</reference>
<evidence type="ECO:0008006" key="4">
    <source>
        <dbReference type="Google" id="ProtNLM"/>
    </source>
</evidence>
<feature type="signal peptide" evidence="1">
    <location>
        <begin position="1"/>
        <end position="28"/>
    </location>
</feature>
<dbReference type="EMBL" id="JACEFO010000197">
    <property type="protein sequence ID" value="KAF8776408.1"/>
    <property type="molecule type" value="Genomic_DNA"/>
</dbReference>